<feature type="compositionally biased region" description="Basic and acidic residues" evidence="2">
    <location>
        <begin position="42"/>
        <end position="88"/>
    </location>
</feature>
<evidence type="ECO:0000313" key="3">
    <source>
        <dbReference type="EMBL" id="KAF2491385.1"/>
    </source>
</evidence>
<keyword evidence="4" id="KW-1185">Reference proteome</keyword>
<evidence type="ECO:0000256" key="2">
    <source>
        <dbReference type="SAM" id="MobiDB-lite"/>
    </source>
</evidence>
<name>A0A6A6QG53_9PEZI</name>
<protein>
    <submittedName>
        <fullName evidence="3">Uncharacterized protein</fullName>
    </submittedName>
</protein>
<sequence length="355" mass="39284">MSPPPNSPTSSMSRAFAKLSVGDKNARMMKLNLPSTAGRNKRMMERGTEEVATKKGRTDRAQDRGSQDCHSTNSRDAERISRDERRETAASPSPAQPLRRIQAASPLSAQAHRRLRAASPSSAQTDQRIRAASPSSAQTHQRIRAASPSSAQPHRRIRAPSIASNSSNVSRPRDAQGPRPLRSIHESASARRSTPPITPSVDSAGETDATFTDAASRREAFMDALHNNADPPDYMACLKTLERAASHDQRRRAREIKRLTREKEASQQGVAGAKALADMQHREAMETFNKEKAGVEYAEKQNEERILELKAKLAEEEKVKEMILNDKSVLEQGHSNTQREICERIMAAVREVSLK</sequence>
<evidence type="ECO:0000313" key="4">
    <source>
        <dbReference type="Proteomes" id="UP000799750"/>
    </source>
</evidence>
<organism evidence="3 4">
    <name type="scientific">Lophium mytilinum</name>
    <dbReference type="NCBI Taxonomy" id="390894"/>
    <lineage>
        <taxon>Eukaryota</taxon>
        <taxon>Fungi</taxon>
        <taxon>Dikarya</taxon>
        <taxon>Ascomycota</taxon>
        <taxon>Pezizomycotina</taxon>
        <taxon>Dothideomycetes</taxon>
        <taxon>Pleosporomycetidae</taxon>
        <taxon>Mytilinidiales</taxon>
        <taxon>Mytilinidiaceae</taxon>
        <taxon>Lophium</taxon>
    </lineage>
</organism>
<gene>
    <name evidence="3" type="ORF">BU16DRAFT_620974</name>
</gene>
<feature type="region of interest" description="Disordered" evidence="2">
    <location>
        <begin position="1"/>
        <end position="207"/>
    </location>
</feature>
<dbReference type="EMBL" id="MU004195">
    <property type="protein sequence ID" value="KAF2491385.1"/>
    <property type="molecule type" value="Genomic_DNA"/>
</dbReference>
<proteinExistence type="predicted"/>
<dbReference type="Proteomes" id="UP000799750">
    <property type="component" value="Unassembled WGS sequence"/>
</dbReference>
<accession>A0A6A6QG53</accession>
<evidence type="ECO:0000256" key="1">
    <source>
        <dbReference type="SAM" id="Coils"/>
    </source>
</evidence>
<dbReference type="AlphaFoldDB" id="A0A6A6QG53"/>
<feature type="coiled-coil region" evidence="1">
    <location>
        <begin position="297"/>
        <end position="326"/>
    </location>
</feature>
<reference evidence="3" key="1">
    <citation type="journal article" date="2020" name="Stud. Mycol.">
        <title>101 Dothideomycetes genomes: a test case for predicting lifestyles and emergence of pathogens.</title>
        <authorList>
            <person name="Haridas S."/>
            <person name="Albert R."/>
            <person name="Binder M."/>
            <person name="Bloem J."/>
            <person name="Labutti K."/>
            <person name="Salamov A."/>
            <person name="Andreopoulos B."/>
            <person name="Baker S."/>
            <person name="Barry K."/>
            <person name="Bills G."/>
            <person name="Bluhm B."/>
            <person name="Cannon C."/>
            <person name="Castanera R."/>
            <person name="Culley D."/>
            <person name="Daum C."/>
            <person name="Ezra D."/>
            <person name="Gonzalez J."/>
            <person name="Henrissat B."/>
            <person name="Kuo A."/>
            <person name="Liang C."/>
            <person name="Lipzen A."/>
            <person name="Lutzoni F."/>
            <person name="Magnuson J."/>
            <person name="Mondo S."/>
            <person name="Nolan M."/>
            <person name="Ohm R."/>
            <person name="Pangilinan J."/>
            <person name="Park H.-J."/>
            <person name="Ramirez L."/>
            <person name="Alfaro M."/>
            <person name="Sun H."/>
            <person name="Tritt A."/>
            <person name="Yoshinaga Y."/>
            <person name="Zwiers L.-H."/>
            <person name="Turgeon B."/>
            <person name="Goodwin S."/>
            <person name="Spatafora J."/>
            <person name="Crous P."/>
            <person name="Grigoriev I."/>
        </authorList>
    </citation>
    <scope>NUCLEOTIDE SEQUENCE</scope>
    <source>
        <strain evidence="3">CBS 269.34</strain>
    </source>
</reference>
<keyword evidence="1" id="KW-0175">Coiled coil</keyword>